<dbReference type="Proteomes" id="UP000604825">
    <property type="component" value="Unassembled WGS sequence"/>
</dbReference>
<evidence type="ECO:0000256" key="1">
    <source>
        <dbReference type="SAM" id="MobiDB-lite"/>
    </source>
</evidence>
<name>A0A811R777_9POAL</name>
<proteinExistence type="predicted"/>
<dbReference type="AlphaFoldDB" id="A0A811R777"/>
<dbReference type="EMBL" id="CAJGYO010000013">
    <property type="protein sequence ID" value="CAD6265883.1"/>
    <property type="molecule type" value="Genomic_DNA"/>
</dbReference>
<dbReference type="PROSITE" id="PS51257">
    <property type="entry name" value="PROKAR_LIPOPROTEIN"/>
    <property type="match status" value="1"/>
</dbReference>
<reference evidence="2" key="1">
    <citation type="submission" date="2020-10" db="EMBL/GenBank/DDBJ databases">
        <authorList>
            <person name="Han B."/>
            <person name="Lu T."/>
            <person name="Zhao Q."/>
            <person name="Huang X."/>
            <person name="Zhao Y."/>
        </authorList>
    </citation>
    <scope>NUCLEOTIDE SEQUENCE</scope>
</reference>
<keyword evidence="3" id="KW-1185">Reference proteome</keyword>
<comment type="caution">
    <text evidence="2">The sequence shown here is derived from an EMBL/GenBank/DDBJ whole genome shotgun (WGS) entry which is preliminary data.</text>
</comment>
<feature type="region of interest" description="Disordered" evidence="1">
    <location>
        <begin position="134"/>
        <end position="169"/>
    </location>
</feature>
<evidence type="ECO:0000313" key="3">
    <source>
        <dbReference type="Proteomes" id="UP000604825"/>
    </source>
</evidence>
<feature type="compositionally biased region" description="Low complexity" evidence="1">
    <location>
        <begin position="160"/>
        <end position="169"/>
    </location>
</feature>
<evidence type="ECO:0000313" key="2">
    <source>
        <dbReference type="EMBL" id="CAD6265883.1"/>
    </source>
</evidence>
<accession>A0A811R777</accession>
<gene>
    <name evidence="2" type="ORF">NCGR_LOCUS49188</name>
</gene>
<sequence>MSAPSLRLTFLLPPSFFSSCEISGHHSFNGRPGRALPAGVCLCKDRESSACARCCRLATPHGRHPAPAPTLAAAAIVELVDLRTQLGGGVAGCWAPRDSPRARRRGAGTGELGAKFMAAGAGPVRRVGELRGGATGALGLVPPQPPRTPRAPPTTPRSPPAAVSASGLSGHAVAAAAEVTVDTSTSSASTHSGKRLSLSHQQDVANGHELGVEADFAFCSSASMAVCGPRPSRTTFKDGVAPDAVVLNMAIAACAQAGRWRGWHGRTECGQTAAMLGALSA</sequence>
<protein>
    <submittedName>
        <fullName evidence="2">Uncharacterized protein</fullName>
    </submittedName>
</protein>
<feature type="compositionally biased region" description="Pro residues" evidence="1">
    <location>
        <begin position="142"/>
        <end position="159"/>
    </location>
</feature>
<organism evidence="2 3">
    <name type="scientific">Miscanthus lutarioriparius</name>
    <dbReference type="NCBI Taxonomy" id="422564"/>
    <lineage>
        <taxon>Eukaryota</taxon>
        <taxon>Viridiplantae</taxon>
        <taxon>Streptophyta</taxon>
        <taxon>Embryophyta</taxon>
        <taxon>Tracheophyta</taxon>
        <taxon>Spermatophyta</taxon>
        <taxon>Magnoliopsida</taxon>
        <taxon>Liliopsida</taxon>
        <taxon>Poales</taxon>
        <taxon>Poaceae</taxon>
        <taxon>PACMAD clade</taxon>
        <taxon>Panicoideae</taxon>
        <taxon>Andropogonodae</taxon>
        <taxon>Andropogoneae</taxon>
        <taxon>Saccharinae</taxon>
        <taxon>Miscanthus</taxon>
    </lineage>
</organism>